<feature type="domain" description="HPr kinase/phosphorylase C-terminal" evidence="1">
    <location>
        <begin position="12"/>
        <end position="83"/>
    </location>
</feature>
<dbReference type="GO" id="GO:0000155">
    <property type="term" value="F:phosphorelay sensor kinase activity"/>
    <property type="evidence" value="ECO:0007669"/>
    <property type="project" value="InterPro"/>
</dbReference>
<keyword evidence="2" id="KW-0808">Transferase</keyword>
<sequence>MSDGKTLIGVSAVAIDGRAVLIEGPPGSGKSSLALALVDRGAVLIGDDGVCLANGSDQVIARPPPNIEGKMEIRGVGIVNLETTSAPLALILLLEAEGSRLPEILEQREIFDCIVPVLPFRRGDAIQATRAEWALRKHGLSF</sequence>
<gene>
    <name evidence="2" type="ORF">QQX03_05965</name>
</gene>
<dbReference type="RefSeq" id="WP_285974857.1">
    <property type="nucleotide sequence ID" value="NZ_CP127221.1"/>
</dbReference>
<dbReference type="AlphaFoldDB" id="A0A9Y2F401"/>
<accession>A0A9Y2F401</accession>
<dbReference type="InterPro" id="IPR027417">
    <property type="entry name" value="P-loop_NTPase"/>
</dbReference>
<dbReference type="CDD" id="cd01918">
    <property type="entry name" value="HprK_C"/>
    <property type="match status" value="1"/>
</dbReference>
<keyword evidence="3" id="KW-1185">Reference proteome</keyword>
<evidence type="ECO:0000313" key="2">
    <source>
        <dbReference type="EMBL" id="WIW94540.1"/>
    </source>
</evidence>
<dbReference type="SUPFAM" id="SSF53795">
    <property type="entry name" value="PEP carboxykinase-like"/>
    <property type="match status" value="1"/>
</dbReference>
<dbReference type="GO" id="GO:0005524">
    <property type="term" value="F:ATP binding"/>
    <property type="evidence" value="ECO:0007669"/>
    <property type="project" value="InterPro"/>
</dbReference>
<dbReference type="GO" id="GO:0006109">
    <property type="term" value="P:regulation of carbohydrate metabolic process"/>
    <property type="evidence" value="ECO:0007669"/>
    <property type="project" value="InterPro"/>
</dbReference>
<reference evidence="2 3" key="1">
    <citation type="submission" date="2023-06" db="EMBL/GenBank/DDBJ databases">
        <title>Altererythrobacter rubellus NBRC 112769 genome.</title>
        <authorList>
            <person name="Zhang K."/>
        </authorList>
    </citation>
    <scope>NUCLEOTIDE SEQUENCE [LARGE SCALE GENOMIC DNA]</scope>
    <source>
        <strain evidence="2 3">NBRC 112769</strain>
    </source>
</reference>
<protein>
    <submittedName>
        <fullName evidence="2">HPr kinase/phosphatase C-terminal domain-containing protein</fullName>
    </submittedName>
</protein>
<dbReference type="Proteomes" id="UP001231445">
    <property type="component" value="Chromosome"/>
</dbReference>
<proteinExistence type="predicted"/>
<evidence type="ECO:0000259" key="1">
    <source>
        <dbReference type="Pfam" id="PF07475"/>
    </source>
</evidence>
<keyword evidence="2" id="KW-0418">Kinase</keyword>
<dbReference type="KEGG" id="arue:QQX03_05965"/>
<name>A0A9Y2F401_9SPHN</name>
<evidence type="ECO:0000313" key="3">
    <source>
        <dbReference type="Proteomes" id="UP001231445"/>
    </source>
</evidence>
<organism evidence="2 3">
    <name type="scientific">Altererythrobacter rubellus</name>
    <dbReference type="NCBI Taxonomy" id="2173831"/>
    <lineage>
        <taxon>Bacteria</taxon>
        <taxon>Pseudomonadati</taxon>
        <taxon>Pseudomonadota</taxon>
        <taxon>Alphaproteobacteria</taxon>
        <taxon>Sphingomonadales</taxon>
        <taxon>Erythrobacteraceae</taxon>
        <taxon>Altererythrobacter</taxon>
    </lineage>
</organism>
<dbReference type="EMBL" id="CP127221">
    <property type="protein sequence ID" value="WIW94540.1"/>
    <property type="molecule type" value="Genomic_DNA"/>
</dbReference>
<dbReference type="InterPro" id="IPR011104">
    <property type="entry name" value="Hpr_kin/Pase_C"/>
</dbReference>
<dbReference type="Pfam" id="PF07475">
    <property type="entry name" value="Hpr_kinase_C"/>
    <property type="match status" value="1"/>
</dbReference>
<dbReference type="Gene3D" id="3.40.50.300">
    <property type="entry name" value="P-loop containing nucleotide triphosphate hydrolases"/>
    <property type="match status" value="1"/>
</dbReference>